<proteinExistence type="predicted"/>
<dbReference type="RefSeq" id="WP_379574397.1">
    <property type="nucleotide sequence ID" value="NZ_JBHUFV010000033.1"/>
</dbReference>
<sequence>MSQAEFVRFLRAARDSPAMLERYAPMDMSRMMFHARGDGFTFTISEVGQVVGRLEVDVVVGKDGESFDGSSGLWRQMWGRRYLDYLVHDVVSRFSDEELS</sequence>
<evidence type="ECO:0000313" key="2">
    <source>
        <dbReference type="Proteomes" id="UP001597368"/>
    </source>
</evidence>
<name>A0ABW4T0C1_9ACTN</name>
<gene>
    <name evidence="1" type="ORF">ACFSKW_23020</name>
</gene>
<dbReference type="Proteomes" id="UP001597368">
    <property type="component" value="Unassembled WGS sequence"/>
</dbReference>
<dbReference type="EMBL" id="JBHUFV010000033">
    <property type="protein sequence ID" value="MFD1934346.1"/>
    <property type="molecule type" value="Genomic_DNA"/>
</dbReference>
<evidence type="ECO:0000313" key="1">
    <source>
        <dbReference type="EMBL" id="MFD1934346.1"/>
    </source>
</evidence>
<reference evidence="2" key="1">
    <citation type="journal article" date="2019" name="Int. J. Syst. Evol. Microbiol.">
        <title>The Global Catalogue of Microorganisms (GCM) 10K type strain sequencing project: providing services to taxonomists for standard genome sequencing and annotation.</title>
        <authorList>
            <consortium name="The Broad Institute Genomics Platform"/>
            <consortium name="The Broad Institute Genome Sequencing Center for Infectious Disease"/>
            <person name="Wu L."/>
            <person name="Ma J."/>
        </authorList>
    </citation>
    <scope>NUCLEOTIDE SEQUENCE [LARGE SCALE GENOMIC DNA]</scope>
    <source>
        <strain evidence="2">ICMP 6774ER</strain>
    </source>
</reference>
<protein>
    <submittedName>
        <fullName evidence="1">Uncharacterized protein</fullName>
    </submittedName>
</protein>
<accession>A0ABW4T0C1</accession>
<comment type="caution">
    <text evidence="1">The sequence shown here is derived from an EMBL/GenBank/DDBJ whole genome shotgun (WGS) entry which is preliminary data.</text>
</comment>
<keyword evidence="2" id="KW-1185">Reference proteome</keyword>
<organism evidence="1 2">
    <name type="scientific">Nonomuraea mangrovi</name>
    <dbReference type="NCBI Taxonomy" id="2316207"/>
    <lineage>
        <taxon>Bacteria</taxon>
        <taxon>Bacillati</taxon>
        <taxon>Actinomycetota</taxon>
        <taxon>Actinomycetes</taxon>
        <taxon>Streptosporangiales</taxon>
        <taxon>Streptosporangiaceae</taxon>
        <taxon>Nonomuraea</taxon>
    </lineage>
</organism>